<comment type="caution">
    <text evidence="1">The sequence shown here is derived from an EMBL/GenBank/DDBJ whole genome shotgun (WGS) entry which is preliminary data.</text>
</comment>
<dbReference type="STRING" id="7232.A0A484B451"/>
<dbReference type="Gene3D" id="3.40.50.300">
    <property type="entry name" value="P-loop containing nucleotide triphosphate hydrolases"/>
    <property type="match status" value="1"/>
</dbReference>
<sequence>MATAIRMDRDALVRFSASYMYYVEKHKLLDIMSRILAEATLQQIEDVRRWLGENIRRIAQGIYSKALNAFHLGIDADYYQLPKNFYHRIVLHGRVGSGRRSLAHVLAQRWNLLILDADTLAYHHINGQAQGRQVPLLHEGIEKRSVYKISEAIGNIIQKRLLQEDALHRGWILINYPNNRCEARELFETFSVPPNRLIFLQVDEQTARMRLLMRKYAPCPQDNITYMDYQMQQFRKSEPLLNTYLSHRREVLYVDATECFETVKCFIMSQLTKTPYVLGYKYGESSPID</sequence>
<keyword evidence="2" id="KW-1185">Reference proteome</keyword>
<evidence type="ECO:0000313" key="1">
    <source>
        <dbReference type="EMBL" id="TDG43523.1"/>
    </source>
</evidence>
<evidence type="ECO:0000313" key="2">
    <source>
        <dbReference type="Proteomes" id="UP000295192"/>
    </source>
</evidence>
<dbReference type="AlphaFoldDB" id="A0A484B451"/>
<evidence type="ECO:0008006" key="3">
    <source>
        <dbReference type="Google" id="ProtNLM"/>
    </source>
</evidence>
<dbReference type="KEGG" id="dnv:108660339"/>
<gene>
    <name evidence="1" type="ORF">AWZ03_010050</name>
</gene>
<dbReference type="Proteomes" id="UP000295192">
    <property type="component" value="Unassembled WGS sequence"/>
</dbReference>
<name>A0A484B451_DRONA</name>
<proteinExistence type="predicted"/>
<dbReference type="OMA" id="RMARMRI"/>
<accession>A0A484B451</accession>
<dbReference type="EMBL" id="LSRL02000148">
    <property type="protein sequence ID" value="TDG43523.1"/>
    <property type="molecule type" value="Genomic_DNA"/>
</dbReference>
<dbReference type="InterPro" id="IPR027417">
    <property type="entry name" value="P-loop_NTPase"/>
</dbReference>
<organism evidence="1 2">
    <name type="scientific">Drosophila navojoa</name>
    <name type="common">Fruit fly</name>
    <dbReference type="NCBI Taxonomy" id="7232"/>
    <lineage>
        <taxon>Eukaryota</taxon>
        <taxon>Metazoa</taxon>
        <taxon>Ecdysozoa</taxon>
        <taxon>Arthropoda</taxon>
        <taxon>Hexapoda</taxon>
        <taxon>Insecta</taxon>
        <taxon>Pterygota</taxon>
        <taxon>Neoptera</taxon>
        <taxon>Endopterygota</taxon>
        <taxon>Diptera</taxon>
        <taxon>Brachycera</taxon>
        <taxon>Muscomorpha</taxon>
        <taxon>Ephydroidea</taxon>
        <taxon>Drosophilidae</taxon>
        <taxon>Drosophila</taxon>
    </lineage>
</organism>
<reference evidence="1 2" key="1">
    <citation type="journal article" date="2019" name="J. Hered.">
        <title>An Improved Genome Assembly for Drosophila navojoa, the Basal Species in the mojavensis Cluster.</title>
        <authorList>
            <person name="Vanderlinde T."/>
            <person name="Dupim E.G."/>
            <person name="Nazario-Yepiz N.O."/>
            <person name="Carvalho A.B."/>
        </authorList>
    </citation>
    <scope>NUCLEOTIDE SEQUENCE [LARGE SCALE GENOMIC DNA]</scope>
    <source>
        <strain evidence="1">Navoj_Jal97</strain>
        <tissue evidence="1">Whole organism</tissue>
    </source>
</reference>
<dbReference type="SUPFAM" id="SSF52540">
    <property type="entry name" value="P-loop containing nucleoside triphosphate hydrolases"/>
    <property type="match status" value="1"/>
</dbReference>
<dbReference type="OrthoDB" id="522106at2759"/>
<protein>
    <recommendedName>
        <fullName evidence="3">Adenylate kinase</fullName>
    </recommendedName>
</protein>